<dbReference type="GO" id="GO:0016757">
    <property type="term" value="F:glycosyltransferase activity"/>
    <property type="evidence" value="ECO:0007669"/>
    <property type="project" value="UniProtKB-KW"/>
</dbReference>
<organism evidence="1 2">
    <name type="scientific">Babesia ovata</name>
    <dbReference type="NCBI Taxonomy" id="189622"/>
    <lineage>
        <taxon>Eukaryota</taxon>
        <taxon>Sar</taxon>
        <taxon>Alveolata</taxon>
        <taxon>Apicomplexa</taxon>
        <taxon>Aconoidasida</taxon>
        <taxon>Piroplasmida</taxon>
        <taxon>Babesiidae</taxon>
        <taxon>Babesia</taxon>
    </lineage>
</organism>
<dbReference type="EMBL" id="BDSA01000001">
    <property type="protein sequence ID" value="GBE59625.1"/>
    <property type="molecule type" value="Genomic_DNA"/>
</dbReference>
<dbReference type="RefSeq" id="XP_028865868.1">
    <property type="nucleotide sequence ID" value="XM_029010035.1"/>
</dbReference>
<dbReference type="Proteomes" id="UP000236319">
    <property type="component" value="Unassembled WGS sequence"/>
</dbReference>
<evidence type="ECO:0000313" key="2">
    <source>
        <dbReference type="Proteomes" id="UP000236319"/>
    </source>
</evidence>
<dbReference type="AlphaFoldDB" id="A0A2H6K9G4"/>
<sequence>MRNRCHPEGGSLDSVVSMIDGISAGDFLSRCRNEAKYSSQSGSSSSAAVSYCVEKSDELSSCCAGLDVLASGCGCSCPLALDDSYISSEVSEPCIDNAGSGVHAPNDPTIRAEAAISCAGLEDGNSPMPDLLSPFAVVSLL</sequence>
<gene>
    <name evidence="1" type="ORF">BOVATA_011180</name>
</gene>
<keyword evidence="2" id="KW-1185">Reference proteome</keyword>
<comment type="caution">
    <text evidence="1">The sequence shown here is derived from an EMBL/GenBank/DDBJ whole genome shotgun (WGS) entry which is preliminary data.</text>
</comment>
<dbReference type="VEuPathDB" id="PiroplasmaDB:BOVATA_011180"/>
<accession>A0A2H6K9G4</accession>
<reference evidence="1 2" key="1">
    <citation type="journal article" date="2017" name="BMC Genomics">
        <title>Whole-genome assembly of Babesia ovata and comparative genomics between closely related pathogens.</title>
        <authorList>
            <person name="Yamagishi J."/>
            <person name="Asada M."/>
            <person name="Hakimi H."/>
            <person name="Tanaka T.Q."/>
            <person name="Sugimoto C."/>
            <person name="Kawazu S."/>
        </authorList>
    </citation>
    <scope>NUCLEOTIDE SEQUENCE [LARGE SCALE GENOMIC DNA]</scope>
    <source>
        <strain evidence="1 2">Miyake</strain>
    </source>
</reference>
<name>A0A2H6K9G4_9APIC</name>
<evidence type="ECO:0000313" key="1">
    <source>
        <dbReference type="EMBL" id="GBE59625.1"/>
    </source>
</evidence>
<keyword evidence="1" id="KW-0808">Transferase</keyword>
<protein>
    <submittedName>
        <fullName evidence="1">Probable uracil phosphoribosyltransferase, putative</fullName>
    </submittedName>
</protein>
<keyword evidence="1" id="KW-0328">Glycosyltransferase</keyword>
<dbReference type="GeneID" id="39873395"/>
<proteinExistence type="predicted"/>